<accession>A0ACD5YA24</accession>
<keyword evidence="2" id="KW-1185">Reference proteome</keyword>
<organism evidence="1 2">
    <name type="scientific">Avena sativa</name>
    <name type="common">Oat</name>
    <dbReference type="NCBI Taxonomy" id="4498"/>
    <lineage>
        <taxon>Eukaryota</taxon>
        <taxon>Viridiplantae</taxon>
        <taxon>Streptophyta</taxon>
        <taxon>Embryophyta</taxon>
        <taxon>Tracheophyta</taxon>
        <taxon>Spermatophyta</taxon>
        <taxon>Magnoliopsida</taxon>
        <taxon>Liliopsida</taxon>
        <taxon>Poales</taxon>
        <taxon>Poaceae</taxon>
        <taxon>BOP clade</taxon>
        <taxon>Pooideae</taxon>
        <taxon>Poodae</taxon>
        <taxon>Poeae</taxon>
        <taxon>Poeae Chloroplast Group 1 (Aveneae type)</taxon>
        <taxon>Aveninae</taxon>
        <taxon>Avena</taxon>
    </lineage>
</organism>
<sequence>MLPRHALTHVRSLLVFDKCVHMDALSASFTSLKLLSVLDLEGTPVRSIPVQVFSLFNLRYLGLRGTEIDVLPKEIKKLQNLEVLDAYNTKIAALPEEMTKLRKLRHLFVSGIQDGTYSNVVLSTGVTAPQGKWQSVSLQTLQNLKANDEMLQNIACLSELRTLGITDVRSGQSARLCKAISKLCNLQHLLLSSKGDEVLHLPSFELPQTIQKLEVGGPLGKDTARNFFTSIRCLENITHLHLWFSKINQDFFCYLRSDCLLSLCILHAFEGEKMSFSAGSFPKLQSLVIHGAPQLRRIEIEEGSMMNMVRLTVTGCPALKELPQGVEFLHNLAALHLESTAGDFLEKIQSEEEWEAHQSKISHIKKVYVGFSGNE</sequence>
<evidence type="ECO:0000313" key="1">
    <source>
        <dbReference type="EnsemblPlants" id="AVESA.00010b.r2.5DG0967580.1.CDS.1"/>
    </source>
</evidence>
<reference evidence="1" key="2">
    <citation type="submission" date="2025-09" db="UniProtKB">
        <authorList>
            <consortium name="EnsemblPlants"/>
        </authorList>
    </citation>
    <scope>IDENTIFICATION</scope>
</reference>
<name>A0ACD5YA24_AVESA</name>
<evidence type="ECO:0000313" key="2">
    <source>
        <dbReference type="Proteomes" id="UP001732700"/>
    </source>
</evidence>
<reference evidence="1" key="1">
    <citation type="submission" date="2021-05" db="EMBL/GenBank/DDBJ databases">
        <authorList>
            <person name="Scholz U."/>
            <person name="Mascher M."/>
            <person name="Fiebig A."/>
        </authorList>
    </citation>
    <scope>NUCLEOTIDE SEQUENCE [LARGE SCALE GENOMIC DNA]</scope>
</reference>
<protein>
    <submittedName>
        <fullName evidence="1">Uncharacterized protein</fullName>
    </submittedName>
</protein>
<dbReference type="EnsemblPlants" id="AVESA.00010b.r2.5DG0967580.1">
    <property type="protein sequence ID" value="AVESA.00010b.r2.5DG0967580.1.CDS.1"/>
    <property type="gene ID" value="AVESA.00010b.r2.5DG0967580"/>
</dbReference>
<proteinExistence type="predicted"/>
<dbReference type="Proteomes" id="UP001732700">
    <property type="component" value="Chromosome 5D"/>
</dbReference>